<evidence type="ECO:0000313" key="2">
    <source>
        <dbReference type="EMBL" id="KAA5603769.1"/>
    </source>
</evidence>
<dbReference type="OrthoDB" id="8453584at2"/>
<name>A0A5M6I7Q8_9PROT</name>
<comment type="caution">
    <text evidence="2">The sequence shown here is derived from an EMBL/GenBank/DDBJ whole genome shotgun (WGS) entry which is preliminary data.</text>
</comment>
<reference evidence="2 3" key="1">
    <citation type="submission" date="2019-09" db="EMBL/GenBank/DDBJ databases">
        <title>Genome sequence of Roseospira marina, one of the more divergent members of the non-sulfur purple photosynthetic bacterial family, the Rhodospirillaceae.</title>
        <authorList>
            <person name="Meyer T."/>
            <person name="Kyndt J."/>
        </authorList>
    </citation>
    <scope>NUCLEOTIDE SEQUENCE [LARGE SCALE GENOMIC DNA]</scope>
    <source>
        <strain evidence="2 3">DSM 15113</strain>
    </source>
</reference>
<sequence length="98" mass="11101">MRATLFLADDTIYTVFGASTLAKVHMIIFAVIIATALWFTDIPSSLFDFVRWALVSASVFMVLAWLLAGWSGHGAPWRRIYRRLPRLNAWVFPDLNGV</sequence>
<dbReference type="EMBL" id="VWPJ01000031">
    <property type="protein sequence ID" value="KAA5603769.1"/>
    <property type="molecule type" value="Genomic_DNA"/>
</dbReference>
<keyword evidence="1" id="KW-0812">Transmembrane</keyword>
<keyword evidence="1" id="KW-1133">Transmembrane helix</keyword>
<dbReference type="RefSeq" id="WP_150064053.1">
    <property type="nucleotide sequence ID" value="NZ_JACHII010000030.1"/>
</dbReference>
<keyword evidence="1" id="KW-0472">Membrane</keyword>
<keyword evidence="3" id="KW-1185">Reference proteome</keyword>
<proteinExistence type="predicted"/>
<feature type="transmembrane region" description="Helical" evidence="1">
    <location>
        <begin position="52"/>
        <end position="73"/>
    </location>
</feature>
<evidence type="ECO:0000256" key="1">
    <source>
        <dbReference type="SAM" id="Phobius"/>
    </source>
</evidence>
<evidence type="ECO:0000313" key="3">
    <source>
        <dbReference type="Proteomes" id="UP000324065"/>
    </source>
</evidence>
<organism evidence="2 3">
    <name type="scientific">Roseospira marina</name>
    <dbReference type="NCBI Taxonomy" id="140057"/>
    <lineage>
        <taxon>Bacteria</taxon>
        <taxon>Pseudomonadati</taxon>
        <taxon>Pseudomonadota</taxon>
        <taxon>Alphaproteobacteria</taxon>
        <taxon>Rhodospirillales</taxon>
        <taxon>Rhodospirillaceae</taxon>
        <taxon>Roseospira</taxon>
    </lineage>
</organism>
<feature type="transmembrane region" description="Helical" evidence="1">
    <location>
        <begin position="12"/>
        <end position="40"/>
    </location>
</feature>
<protein>
    <submittedName>
        <fullName evidence="2">DUF4175 domain-containing protein</fullName>
    </submittedName>
</protein>
<gene>
    <name evidence="2" type="ORF">F1188_19110</name>
</gene>
<dbReference type="AlphaFoldDB" id="A0A5M6I7Q8"/>
<accession>A0A5M6I7Q8</accession>
<dbReference type="Proteomes" id="UP000324065">
    <property type="component" value="Unassembled WGS sequence"/>
</dbReference>